<dbReference type="InterPro" id="IPR050612">
    <property type="entry name" value="Prok_Mopterin_Oxidored"/>
</dbReference>
<keyword evidence="3" id="KW-1185">Reference proteome</keyword>
<comment type="caution">
    <text evidence="2">The sequence shown here is derived from an EMBL/GenBank/DDBJ whole genome shotgun (WGS) entry which is preliminary data.</text>
</comment>
<dbReference type="Pfam" id="PF01568">
    <property type="entry name" value="Molydop_binding"/>
    <property type="match status" value="1"/>
</dbReference>
<dbReference type="Gene3D" id="2.40.40.20">
    <property type="match status" value="1"/>
</dbReference>
<dbReference type="SUPFAM" id="SSF53706">
    <property type="entry name" value="Formate dehydrogenase/DMSO reductase, domains 1-3"/>
    <property type="match status" value="1"/>
</dbReference>
<evidence type="ECO:0000313" key="2">
    <source>
        <dbReference type="EMBL" id="EEQ09301.1"/>
    </source>
</evidence>
<dbReference type="CDD" id="cd02794">
    <property type="entry name" value="MopB_CT_DmsA-EC"/>
    <property type="match status" value="1"/>
</dbReference>
<evidence type="ECO:0000313" key="3">
    <source>
        <dbReference type="Proteomes" id="UP000003027"/>
    </source>
</evidence>
<dbReference type="PANTHER" id="PTHR43742">
    <property type="entry name" value="TRIMETHYLAMINE-N-OXIDE REDUCTASE"/>
    <property type="match status" value="1"/>
</dbReference>
<name>A0ABP2EAA0_YERMW</name>
<dbReference type="EMBL" id="AALD02000043">
    <property type="protein sequence ID" value="EEQ09301.1"/>
    <property type="molecule type" value="Genomic_DNA"/>
</dbReference>
<reference evidence="2" key="1">
    <citation type="submission" date="2008-12" db="EMBL/GenBank/DDBJ databases">
        <title>Annotation of the Yersinia mollaretii ATCC 43969 genome.</title>
        <authorList>
            <person name="Read T.D."/>
            <person name="Akmal A."/>
            <person name="Bishop-Lilly K."/>
            <person name="Chen P.E."/>
            <person name="Cook C."/>
            <person name="Kiley M.P."/>
            <person name="Lentz S."/>
            <person name="Mateczun A."/>
            <person name="Nagarajan N."/>
            <person name="Nolan N."/>
            <person name="Osborne B.I."/>
            <person name="Pop M."/>
            <person name="Sozhamannan S."/>
            <person name="Stewart A.C."/>
            <person name="Sulakvelidze A."/>
            <person name="Thomason B."/>
            <person name="Willner K."/>
            <person name="Zwick M.E."/>
        </authorList>
    </citation>
    <scope>NUCLEOTIDE SEQUENCE [LARGE SCALE GENOMIC DNA]</scope>
    <source>
        <strain evidence="2">ATCC 43969</strain>
    </source>
</reference>
<dbReference type="SUPFAM" id="SSF50692">
    <property type="entry name" value="ADC-like"/>
    <property type="match status" value="1"/>
</dbReference>
<dbReference type="Gene3D" id="3.90.55.10">
    <property type="entry name" value="Dimethylsulfoxide Reductase, domain 3"/>
    <property type="match status" value="1"/>
</dbReference>
<dbReference type="Proteomes" id="UP000003027">
    <property type="component" value="Unassembled WGS sequence"/>
</dbReference>
<proteinExistence type="predicted"/>
<gene>
    <name evidence="2" type="ORF">ymoll0001_27120</name>
</gene>
<organism evidence="2 3">
    <name type="scientific">Yersinia mollaretii (strain ATCC 43969 / DSM 18520 / CIP 103324 / CNY 7263 / WAIP 204)</name>
    <dbReference type="NCBI Taxonomy" id="349967"/>
    <lineage>
        <taxon>Bacteria</taxon>
        <taxon>Pseudomonadati</taxon>
        <taxon>Pseudomonadota</taxon>
        <taxon>Gammaproteobacteria</taxon>
        <taxon>Enterobacterales</taxon>
        <taxon>Yersiniaceae</taxon>
        <taxon>Yersinia</taxon>
    </lineage>
</organism>
<dbReference type="PANTHER" id="PTHR43742:SF8">
    <property type="entry name" value="ANAEROBIC DIMETHYL SULFOXIDE REDUCTASE, SUBUNIT A"/>
    <property type="match status" value="1"/>
</dbReference>
<protein>
    <submittedName>
        <fullName evidence="2">Dimethyl sulfoxide reductase chain A protein</fullName>
    </submittedName>
</protein>
<dbReference type="Gene3D" id="3.40.50.740">
    <property type="match status" value="1"/>
</dbReference>
<sequence length="267" mass="29966">MTRLQNAIEPLWECRPSYDVLAEIATKLGIGEAFTEGHTQQEWIEISYNKMREKNPALPPFEQTNDMGIIDRIYADSSQYIALKGFRDDPLNNPLKTPSGKIEIYSEALATLGEEWQLTPGDRITAVAEYCPTFEGVSDVETLKTYPLQMTGFHVKGHTHSSYYNVAMLREAVPHQFWMNPIDAQARGLQQGEMVEIFNSRGRIRIAVKITERVLPGVISVPQGAWRNLNKEGIDVGGCINTLTTLRPSPLAKGNPQHTNLVEVKRA</sequence>
<feature type="domain" description="Molybdopterin dinucleotide-binding" evidence="1">
    <location>
        <begin position="148"/>
        <end position="259"/>
    </location>
</feature>
<dbReference type="InterPro" id="IPR006657">
    <property type="entry name" value="MoPterin_dinucl-bd_dom"/>
</dbReference>
<dbReference type="Gene3D" id="3.40.228.10">
    <property type="entry name" value="Dimethylsulfoxide Reductase, domain 2"/>
    <property type="match status" value="1"/>
</dbReference>
<accession>A0ABP2EAA0</accession>
<evidence type="ECO:0000259" key="1">
    <source>
        <dbReference type="Pfam" id="PF01568"/>
    </source>
</evidence>
<dbReference type="InterPro" id="IPR009010">
    <property type="entry name" value="Asp_de-COase-like_dom_sf"/>
</dbReference>